<proteinExistence type="predicted"/>
<dbReference type="Gene3D" id="3.40.50.300">
    <property type="entry name" value="P-loop containing nucleotide triphosphate hydrolases"/>
    <property type="match status" value="1"/>
</dbReference>
<gene>
    <name evidence="1" type="ORF">MSj_00040</name>
</gene>
<dbReference type="Proteomes" id="UP000248272">
    <property type="component" value="Unassembled WGS sequence"/>
</dbReference>
<accession>A0A2Z6UCQ6</accession>
<evidence type="ECO:0000313" key="2">
    <source>
        <dbReference type="Proteomes" id="UP000248272"/>
    </source>
</evidence>
<sequence>MGFAEKLFQQTLFSHRLALCPLPDTIIVLENGKISEVGSPAELMSKRRRYYLMFTRQANSYQSKKPGVQGRLNCGRNPTLAILVQFPSLTPE</sequence>
<dbReference type="SUPFAM" id="SSF52540">
    <property type="entry name" value="P-loop containing nucleoside triphosphate hydrolases"/>
    <property type="match status" value="1"/>
</dbReference>
<organism evidence="1 2">
    <name type="scientific">Microcystis aeruginosa Sj</name>
    <dbReference type="NCBI Taxonomy" id="1979544"/>
    <lineage>
        <taxon>Bacteria</taxon>
        <taxon>Bacillati</taxon>
        <taxon>Cyanobacteriota</taxon>
        <taxon>Cyanophyceae</taxon>
        <taxon>Oscillatoriophycideae</taxon>
        <taxon>Chroococcales</taxon>
        <taxon>Microcystaceae</taxon>
        <taxon>Microcystis</taxon>
    </lineage>
</organism>
<dbReference type="AlphaFoldDB" id="A0A2Z6UCQ6"/>
<reference evidence="1 2" key="1">
    <citation type="journal article" date="2018" name="Front. Microbiol.">
        <title>Adaptation of the Freshwater Bloom-Forming Cyanobacterium Microcystis aeruginosa to Brackish Water Is Driven by Recent Horizontal Transfer of Sucrose Genes.</title>
        <authorList>
            <person name="Tanabe Y."/>
            <person name="Hodoki Y."/>
            <person name="Sano T."/>
            <person name="Tada K."/>
            <person name="Watanabe M.M."/>
        </authorList>
    </citation>
    <scope>NUCLEOTIDE SEQUENCE [LARGE SCALE GENOMIC DNA]</scope>
    <source>
        <strain evidence="1 2">Sj</strain>
    </source>
</reference>
<dbReference type="InterPro" id="IPR027417">
    <property type="entry name" value="P-loop_NTPase"/>
</dbReference>
<name>A0A2Z6UCQ6_MICAE</name>
<evidence type="ECO:0000313" key="1">
    <source>
        <dbReference type="EMBL" id="GBL08567.1"/>
    </source>
</evidence>
<dbReference type="EMBL" id="BDSG01000001">
    <property type="protein sequence ID" value="GBL08567.1"/>
    <property type="molecule type" value="Genomic_DNA"/>
</dbReference>
<comment type="caution">
    <text evidence="1">The sequence shown here is derived from an EMBL/GenBank/DDBJ whole genome shotgun (WGS) entry which is preliminary data.</text>
</comment>
<protein>
    <submittedName>
        <fullName evidence="1">Uncharacterized protein</fullName>
    </submittedName>
</protein>